<dbReference type="PANTHER" id="PTHR43841:SF3">
    <property type="entry name" value="(3R)-HYDROXYACYL-ACP DEHYDRATASE SUBUNIT HADB"/>
    <property type="match status" value="1"/>
</dbReference>
<accession>A0A6G9GSC2</accession>
<dbReference type="Pfam" id="PF01575">
    <property type="entry name" value="MaoC_dehydratas"/>
    <property type="match status" value="1"/>
</dbReference>
<feature type="compositionally biased region" description="Low complexity" evidence="2">
    <location>
        <begin position="290"/>
        <end position="308"/>
    </location>
</feature>
<dbReference type="RefSeq" id="WP_167022428.1">
    <property type="nucleotide sequence ID" value="NZ_CP050177.1"/>
</dbReference>
<gene>
    <name evidence="4" type="ORF">HA039_01185</name>
</gene>
<dbReference type="EMBL" id="CP050177">
    <property type="protein sequence ID" value="QIQ01094.1"/>
    <property type="molecule type" value="Genomic_DNA"/>
</dbReference>
<feature type="region of interest" description="Disordered" evidence="2">
    <location>
        <begin position="287"/>
        <end position="308"/>
    </location>
</feature>
<keyword evidence="5" id="KW-1185">Reference proteome</keyword>
<dbReference type="PANTHER" id="PTHR43841">
    <property type="entry name" value="3-HYDROXYACYL-THIOESTER DEHYDRATASE HTDX-RELATED"/>
    <property type="match status" value="1"/>
</dbReference>
<feature type="domain" description="MaoC-like" evidence="3">
    <location>
        <begin position="173"/>
        <end position="259"/>
    </location>
</feature>
<proteinExistence type="inferred from homology"/>
<evidence type="ECO:0000313" key="4">
    <source>
        <dbReference type="EMBL" id="QIQ01094.1"/>
    </source>
</evidence>
<evidence type="ECO:0000259" key="3">
    <source>
        <dbReference type="Pfam" id="PF01575"/>
    </source>
</evidence>
<comment type="similarity">
    <text evidence="1">Belongs to the enoyl-CoA hydratase/isomerase family.</text>
</comment>
<dbReference type="KEGG" id="slia:HA039_01185"/>
<dbReference type="InterPro" id="IPR029069">
    <property type="entry name" value="HotDog_dom_sf"/>
</dbReference>
<protein>
    <submittedName>
        <fullName evidence="4">MaoC family dehydratase</fullName>
    </submittedName>
</protein>
<name>A0A6G9GSC2_9ACTN</name>
<dbReference type="InterPro" id="IPR002539">
    <property type="entry name" value="MaoC-like_dom"/>
</dbReference>
<organism evidence="4 5">
    <name type="scientific">Streptomyces liangshanensis</name>
    <dbReference type="NCBI Taxonomy" id="2717324"/>
    <lineage>
        <taxon>Bacteria</taxon>
        <taxon>Bacillati</taxon>
        <taxon>Actinomycetota</taxon>
        <taxon>Actinomycetes</taxon>
        <taxon>Kitasatosporales</taxon>
        <taxon>Streptomycetaceae</taxon>
        <taxon>Streptomyces</taxon>
    </lineage>
</organism>
<dbReference type="Proteomes" id="UP000501179">
    <property type="component" value="Chromosome"/>
</dbReference>
<sequence>MTTTPTAATTPAEALAPAAASTVTAAHLAAYRDAVRSALPATDIPAARLASPVHAFVLAHAVAEQTVTALTAAETGPVSVVHLGQDIRCLRLVAPGERVTVRLDVLGARREPRGTRVALRSRLTGDADGGAEPFAELLTSALLVGATALDPFGDISAGAPAPKPAGTGEPAVATHEVTEEWIARYARASGDLNPIHLDRDAARAAGFASVIAHGMSVVALAVEEITDRYAEGDPARVRGIGARFSSPVAPGEPLRLELQPDAAGRVVRFTGRTPAGPAVKSGWVQLAGPGTDSGTDSGAAATGGSHER</sequence>
<dbReference type="SUPFAM" id="SSF54637">
    <property type="entry name" value="Thioesterase/thiol ester dehydrase-isomerase"/>
    <property type="match status" value="2"/>
</dbReference>
<dbReference type="Gene3D" id="3.10.129.10">
    <property type="entry name" value="Hotdog Thioesterase"/>
    <property type="match status" value="1"/>
</dbReference>
<reference evidence="4 5" key="1">
    <citation type="submission" date="2020-03" db="EMBL/GenBank/DDBJ databases">
        <title>A novel species.</title>
        <authorList>
            <person name="Gao J."/>
        </authorList>
    </citation>
    <scope>NUCLEOTIDE SEQUENCE [LARGE SCALE GENOMIC DNA]</scope>
    <source>
        <strain evidence="4 5">QMT-12</strain>
    </source>
</reference>
<evidence type="ECO:0000256" key="2">
    <source>
        <dbReference type="SAM" id="MobiDB-lite"/>
    </source>
</evidence>
<evidence type="ECO:0000256" key="1">
    <source>
        <dbReference type="ARBA" id="ARBA00005254"/>
    </source>
</evidence>
<evidence type="ECO:0000313" key="5">
    <source>
        <dbReference type="Proteomes" id="UP000501179"/>
    </source>
</evidence>
<dbReference type="CDD" id="cd03441">
    <property type="entry name" value="R_hydratase_like"/>
    <property type="match status" value="1"/>
</dbReference>
<dbReference type="AlphaFoldDB" id="A0A6G9GSC2"/>